<dbReference type="RefSeq" id="WP_101175332.1">
    <property type="nucleotide sequence ID" value="NZ_PISE01000003.1"/>
</dbReference>
<evidence type="ECO:0000313" key="1">
    <source>
        <dbReference type="EMBL" id="PKG25608.1"/>
    </source>
</evidence>
<accession>A0A2N0Z7X5</accession>
<reference evidence="1 2" key="1">
    <citation type="journal article" date="2003" name="Int. J. Syst. Evol. Microbiol.">
        <title>Bacillus nealsonii sp. nov., isolated from a spacecraft-assembly facility, whose spores are gamma-radiation resistant.</title>
        <authorList>
            <person name="Venkateswaran K."/>
            <person name="Kempf M."/>
            <person name="Chen F."/>
            <person name="Satomi M."/>
            <person name="Nicholson W."/>
            <person name="Kern R."/>
        </authorList>
    </citation>
    <scope>NUCLEOTIDE SEQUENCE [LARGE SCALE GENOMIC DNA]</scope>
    <source>
        <strain evidence="1 2">FO-92</strain>
    </source>
</reference>
<dbReference type="Gene3D" id="1.20.1260.10">
    <property type="match status" value="1"/>
</dbReference>
<comment type="caution">
    <text evidence="1">The sequence shown here is derived from an EMBL/GenBank/DDBJ whole genome shotgun (WGS) entry which is preliminary data.</text>
</comment>
<dbReference type="Pfam" id="PF11553">
    <property type="entry name" value="DUF3231"/>
    <property type="match status" value="1"/>
</dbReference>
<keyword evidence="2" id="KW-1185">Reference proteome</keyword>
<protein>
    <recommendedName>
        <fullName evidence="3">DUF3231 family protein</fullName>
    </recommendedName>
</protein>
<sequence>MKLFEVIHDAFEPFLDGEKRPLNVMEVSNLWFFLLGTETTMRNEELADNLVEDPELRKIIRDITTSVHAPMRDELKDFLMKEGIQLPQSTPEKPLGDFHNIPEGAKLNDEETANLMSYNLAMGVNYAAKGLTESIRADVGLLFSKFILKKTIAGLTVKQYLDQHKWLRIPPYYKA</sequence>
<dbReference type="OrthoDB" id="1934429at2"/>
<evidence type="ECO:0000313" key="2">
    <source>
        <dbReference type="Proteomes" id="UP000233375"/>
    </source>
</evidence>
<organism evidence="1 2">
    <name type="scientific">Niallia nealsonii</name>
    <dbReference type="NCBI Taxonomy" id="115979"/>
    <lineage>
        <taxon>Bacteria</taxon>
        <taxon>Bacillati</taxon>
        <taxon>Bacillota</taxon>
        <taxon>Bacilli</taxon>
        <taxon>Bacillales</taxon>
        <taxon>Bacillaceae</taxon>
        <taxon>Niallia</taxon>
    </lineage>
</organism>
<dbReference type="Proteomes" id="UP000233375">
    <property type="component" value="Unassembled WGS sequence"/>
</dbReference>
<dbReference type="EMBL" id="PISE01000003">
    <property type="protein sequence ID" value="PKG25608.1"/>
    <property type="molecule type" value="Genomic_DNA"/>
</dbReference>
<dbReference type="AlphaFoldDB" id="A0A2N0Z7X5"/>
<name>A0A2N0Z7X5_9BACI</name>
<dbReference type="InterPro" id="IPR012347">
    <property type="entry name" value="Ferritin-like"/>
</dbReference>
<dbReference type="InterPro" id="IPR021617">
    <property type="entry name" value="DUF3231"/>
</dbReference>
<proteinExistence type="predicted"/>
<gene>
    <name evidence="1" type="ORF">CWS01_01830</name>
</gene>
<evidence type="ECO:0008006" key="3">
    <source>
        <dbReference type="Google" id="ProtNLM"/>
    </source>
</evidence>